<organism evidence="2 3">
    <name type="scientific">Tilletia indica</name>
    <dbReference type="NCBI Taxonomy" id="43049"/>
    <lineage>
        <taxon>Eukaryota</taxon>
        <taxon>Fungi</taxon>
        <taxon>Dikarya</taxon>
        <taxon>Basidiomycota</taxon>
        <taxon>Ustilaginomycotina</taxon>
        <taxon>Exobasidiomycetes</taxon>
        <taxon>Tilletiales</taxon>
        <taxon>Tilletiaceae</taxon>
        <taxon>Tilletia</taxon>
    </lineage>
</organism>
<sequence>MVNTSPGQPTHRTPKWPTHLSLSGEVILATAVSTENVHEITTLFYSKDREEHSAMLNVWAREVPDQGVYLINNVPFATEPLRLGVGDAEEMRMIPHEIDGGEPGSPCLPVGVIFLTGIGVVAAADADGKGGTVMGFTYQNKKHQWTKFILRVEYEDTPRWASWYVSPARSLVHFDAIINNRNEDGVVRCFLRKMTTLDNGPRPLLEALDVTGAGGGNRAERLREAHRANRASQTTGTNVGGNGSGGAQAGSNGDTSTKGKGKHTREEEIDAVEDGNNDDIEEVSVSANDKEAGPSTPTARKIRRTVPDKQVT</sequence>
<dbReference type="EMBL" id="LWDF02000080">
    <property type="protein sequence ID" value="KAE8258180.1"/>
    <property type="molecule type" value="Genomic_DNA"/>
</dbReference>
<evidence type="ECO:0000256" key="1">
    <source>
        <dbReference type="SAM" id="MobiDB-lite"/>
    </source>
</evidence>
<gene>
    <name evidence="2" type="ORF">A4X13_0g1857</name>
</gene>
<feature type="compositionally biased region" description="Acidic residues" evidence="1">
    <location>
        <begin position="267"/>
        <end position="282"/>
    </location>
</feature>
<reference evidence="2" key="2">
    <citation type="journal article" date="2019" name="IMA Fungus">
        <title>Genome sequencing and comparison of five Tilletia species to identify candidate genes for the detection of regulated species infecting wheat.</title>
        <authorList>
            <person name="Nguyen H.D.T."/>
            <person name="Sultana T."/>
            <person name="Kesanakurti P."/>
            <person name="Hambleton S."/>
        </authorList>
    </citation>
    <scope>NUCLEOTIDE SEQUENCE</scope>
    <source>
        <strain evidence="2">DAOMC 236416</strain>
    </source>
</reference>
<comment type="caution">
    <text evidence="2">The sequence shown here is derived from an EMBL/GenBank/DDBJ whole genome shotgun (WGS) entry which is preliminary data.</text>
</comment>
<feature type="compositionally biased region" description="Gly residues" evidence="1">
    <location>
        <begin position="238"/>
        <end position="248"/>
    </location>
</feature>
<keyword evidence="3" id="KW-1185">Reference proteome</keyword>
<reference evidence="2" key="1">
    <citation type="submission" date="2016-04" db="EMBL/GenBank/DDBJ databases">
        <authorList>
            <person name="Nguyen H.D."/>
            <person name="Samba Siva P."/>
            <person name="Cullis J."/>
            <person name="Levesque C.A."/>
            <person name="Hambleton S."/>
        </authorList>
    </citation>
    <scope>NUCLEOTIDE SEQUENCE</scope>
    <source>
        <strain evidence="2">DAOMC 236416</strain>
    </source>
</reference>
<name>A0A8T8T9R8_9BASI</name>
<proteinExistence type="predicted"/>
<accession>A0A8T8T9R8</accession>
<evidence type="ECO:0000313" key="3">
    <source>
        <dbReference type="Proteomes" id="UP000077521"/>
    </source>
</evidence>
<feature type="region of interest" description="Disordered" evidence="1">
    <location>
        <begin position="226"/>
        <end position="312"/>
    </location>
</feature>
<dbReference type="AlphaFoldDB" id="A0A8T8T9R8"/>
<evidence type="ECO:0000313" key="2">
    <source>
        <dbReference type="EMBL" id="KAE8258180.1"/>
    </source>
</evidence>
<protein>
    <submittedName>
        <fullName evidence="2">Uncharacterized protein</fullName>
    </submittedName>
</protein>
<dbReference type="Proteomes" id="UP000077521">
    <property type="component" value="Unassembled WGS sequence"/>
</dbReference>